<accession>A0A2I0KD06</accession>
<reference evidence="1 2" key="1">
    <citation type="submission" date="2017-11" db="EMBL/GenBank/DDBJ databases">
        <title>De-novo sequencing of pomegranate (Punica granatum L.) genome.</title>
        <authorList>
            <person name="Akparov Z."/>
            <person name="Amiraslanov A."/>
            <person name="Hajiyeva S."/>
            <person name="Abbasov M."/>
            <person name="Kaur K."/>
            <person name="Hamwieh A."/>
            <person name="Solovyev V."/>
            <person name="Salamov A."/>
            <person name="Braich B."/>
            <person name="Kosarev P."/>
            <person name="Mahmoud A."/>
            <person name="Hajiyev E."/>
            <person name="Babayeva S."/>
            <person name="Izzatullayeva V."/>
            <person name="Mammadov A."/>
            <person name="Mammadov A."/>
            <person name="Sharifova S."/>
            <person name="Ojaghi J."/>
            <person name="Eynullazada K."/>
            <person name="Bayramov B."/>
            <person name="Abdulazimova A."/>
            <person name="Shahmuradov I."/>
        </authorList>
    </citation>
    <scope>NUCLEOTIDE SEQUENCE [LARGE SCALE GENOMIC DNA]</scope>
    <source>
        <strain evidence="2">cv. AG2017</strain>
        <tissue evidence="1">Leaf</tissue>
    </source>
</reference>
<gene>
    <name evidence="1" type="ORF">CRG98_013217</name>
</gene>
<name>A0A2I0KD06_PUNGR</name>
<proteinExistence type="predicted"/>
<sequence>MEQLRRKMGLKKKNHFKKFLDSIILPAFLKSEFHALSFNPFLTTRTDAKERERRVNKWGWYNGERDWGGAGFISIPALPRAWILDFLSIPAPLQRRGGYYPLQIGRGISGIYGGGAKLSSQF</sequence>
<dbReference type="Proteomes" id="UP000233551">
    <property type="component" value="Unassembled WGS sequence"/>
</dbReference>
<dbReference type="EMBL" id="PGOL01000675">
    <property type="protein sequence ID" value="PKI66415.1"/>
    <property type="molecule type" value="Genomic_DNA"/>
</dbReference>
<keyword evidence="2" id="KW-1185">Reference proteome</keyword>
<comment type="caution">
    <text evidence="1">The sequence shown here is derived from an EMBL/GenBank/DDBJ whole genome shotgun (WGS) entry which is preliminary data.</text>
</comment>
<organism evidence="1 2">
    <name type="scientific">Punica granatum</name>
    <name type="common">Pomegranate</name>
    <dbReference type="NCBI Taxonomy" id="22663"/>
    <lineage>
        <taxon>Eukaryota</taxon>
        <taxon>Viridiplantae</taxon>
        <taxon>Streptophyta</taxon>
        <taxon>Embryophyta</taxon>
        <taxon>Tracheophyta</taxon>
        <taxon>Spermatophyta</taxon>
        <taxon>Magnoliopsida</taxon>
        <taxon>eudicotyledons</taxon>
        <taxon>Gunneridae</taxon>
        <taxon>Pentapetalae</taxon>
        <taxon>rosids</taxon>
        <taxon>malvids</taxon>
        <taxon>Myrtales</taxon>
        <taxon>Lythraceae</taxon>
        <taxon>Punica</taxon>
    </lineage>
</organism>
<protein>
    <submittedName>
        <fullName evidence="1">Uncharacterized protein</fullName>
    </submittedName>
</protein>
<dbReference type="AlphaFoldDB" id="A0A2I0KD06"/>
<evidence type="ECO:0000313" key="1">
    <source>
        <dbReference type="EMBL" id="PKI66415.1"/>
    </source>
</evidence>
<evidence type="ECO:0000313" key="2">
    <source>
        <dbReference type="Proteomes" id="UP000233551"/>
    </source>
</evidence>